<dbReference type="Pfam" id="PF00078">
    <property type="entry name" value="RVT_1"/>
    <property type="match status" value="1"/>
</dbReference>
<dbReference type="AlphaFoldDB" id="A0A8C6VX30"/>
<dbReference type="InterPro" id="IPR000477">
    <property type="entry name" value="RT_dom"/>
</dbReference>
<dbReference type="Ensembl" id="ENSNFUT00015048674.1">
    <property type="protein sequence ID" value="ENSNFUP00015046632.1"/>
    <property type="gene ID" value="ENSNFUG00015022117.1"/>
</dbReference>
<dbReference type="InterPro" id="IPR043502">
    <property type="entry name" value="DNA/RNA_pol_sf"/>
</dbReference>
<dbReference type="Proteomes" id="UP000694548">
    <property type="component" value="Chromosome sgr15"/>
</dbReference>
<dbReference type="PANTHER" id="PTHR33332">
    <property type="entry name" value="REVERSE TRANSCRIPTASE DOMAIN-CONTAINING PROTEIN"/>
    <property type="match status" value="1"/>
</dbReference>
<dbReference type="Gene3D" id="3.60.10.10">
    <property type="entry name" value="Endonuclease/exonuclease/phosphatase"/>
    <property type="match status" value="1"/>
</dbReference>
<reference evidence="2" key="1">
    <citation type="submission" date="2014-08" db="EMBL/GenBank/DDBJ databases">
        <authorList>
            <person name="Senf B."/>
            <person name="Petzold A."/>
            <person name="Downie B.R."/>
            <person name="Koch P."/>
            <person name="Platzer M."/>
        </authorList>
    </citation>
    <scope>NUCLEOTIDE SEQUENCE [LARGE SCALE GENOMIC DNA]</scope>
    <source>
        <strain evidence="2">GRZ</strain>
    </source>
</reference>
<dbReference type="InterPro" id="IPR036691">
    <property type="entry name" value="Endo/exonu/phosph_ase_sf"/>
</dbReference>
<dbReference type="GeneTree" id="ENSGT01060000248530"/>
<evidence type="ECO:0000313" key="3">
    <source>
        <dbReference type="Proteomes" id="UP000694548"/>
    </source>
</evidence>
<dbReference type="SUPFAM" id="SSF56672">
    <property type="entry name" value="DNA/RNA polymerases"/>
    <property type="match status" value="1"/>
</dbReference>
<reference evidence="2" key="3">
    <citation type="submission" date="2025-09" db="UniProtKB">
        <authorList>
            <consortium name="Ensembl"/>
        </authorList>
    </citation>
    <scope>IDENTIFICATION</scope>
</reference>
<sequence length="1003" mass="116562">MANSAVKTLKRFEVTEYNTLDYENNIDPDGNLLNTINDNCKYYTNDQFNSSVDLGHFSLIHFNCRSLYVSFDQINAYMKTFKHQFEVIALSETWLNEEKGTDFDMVGYHLFYTNRGKKKGGGVALYVKSALKCKILDSMAVAVEDMMECVAVEIEMEKTRNIIVACIYRTPGSNLQCFKERCETLIDGLNDNKSWLICGDFNIDLLNQRNKMTRDFMDVMSSRSLYPVITQPTRITSTCATLIDNIYTNEIEKTANSGLLISDISDHLPIFIIHKNAFKKPKELDQIKHVRIRTEDAITAFCNDLLKENWSGVYVKDVNVAYDTFLKTYKSLYNKNCPVVVCRKKINMNVEPWLTKGLLKSCKRKNKLYRDFVRYRTKATEMKYKIYKNKLTSLIRQAKKDHYNLRLKESIGDMKRTWRILNSVIRSRSQHARYPDFFTNGDKILRDKAEVVNELNSFFVNIGPSLAKSLETQTNEAGKIQGGSKILQSMFLGDVSENEVLTIVRKSKNKTSTDCDGIDMMIVKKTIDYVVKPFTYICNLSVQSGTFPEKMKTAKVIPIFKNGDRHKFDNYRPISVLSQFSKVLEKWFVQKLDNFIEKENLLSESQYGFRSHKSTSLALLELNEELSSAIEKKQYTVGLFIDLKKAFDTIDHSILLSKLRDYGIRGIAHDWLSSYLTNRNQFVQLDDEISDSLEITHGVPQGSVLGPKLFILYINDICDVSKVLQFILFADDTNIFCSGNDLEIIIQNMVCEMSKLKKWFNDNKLFLNWNKTKFMVFGNRKTNDLVTLSIDGFLIDRVNEVRFLGVLLDHKLTWKSHIKYIKQKISKSIGILNKVKGFLEITTLQTLYYSFIFPYLTYCIEVWGNTYKTNTNPLFLLQKKVLRILHKANPREHTNKYFVLSKIMKFKDLVNLKILLIMFKARNNLLPTNLQRFFVLIPKNDKSRKKPEFKRIFVRTTLKQMCISIYGVTLWNNLDDELKKCATTDQFKKMYKDKMLKSYDLVS</sequence>
<name>A0A8C6VX30_NOTFU</name>
<proteinExistence type="predicted"/>
<dbReference type="SUPFAM" id="SSF56219">
    <property type="entry name" value="DNase I-like"/>
    <property type="match status" value="1"/>
</dbReference>
<dbReference type="PROSITE" id="PS50878">
    <property type="entry name" value="RT_POL"/>
    <property type="match status" value="1"/>
</dbReference>
<feature type="domain" description="Reverse transcriptase" evidence="1">
    <location>
        <begin position="540"/>
        <end position="808"/>
    </location>
</feature>
<evidence type="ECO:0000313" key="2">
    <source>
        <dbReference type="Ensembl" id="ENSNFUP00015046632.1"/>
    </source>
</evidence>
<protein>
    <recommendedName>
        <fullName evidence="1">Reverse transcriptase domain-containing protein</fullName>
    </recommendedName>
</protein>
<dbReference type="InterPro" id="IPR005135">
    <property type="entry name" value="Endo/exonuclease/phosphatase"/>
</dbReference>
<evidence type="ECO:0000259" key="1">
    <source>
        <dbReference type="PROSITE" id="PS50878"/>
    </source>
</evidence>
<keyword evidence="3" id="KW-1185">Reference proteome</keyword>
<dbReference type="Pfam" id="PF03372">
    <property type="entry name" value="Exo_endo_phos"/>
    <property type="match status" value="1"/>
</dbReference>
<reference evidence="2" key="2">
    <citation type="submission" date="2025-08" db="UniProtKB">
        <authorList>
            <consortium name="Ensembl"/>
        </authorList>
    </citation>
    <scope>IDENTIFICATION</scope>
</reference>
<organism evidence="2 3">
    <name type="scientific">Nothobranchius furzeri</name>
    <name type="common">Turquoise killifish</name>
    <dbReference type="NCBI Taxonomy" id="105023"/>
    <lineage>
        <taxon>Eukaryota</taxon>
        <taxon>Metazoa</taxon>
        <taxon>Chordata</taxon>
        <taxon>Craniata</taxon>
        <taxon>Vertebrata</taxon>
        <taxon>Euteleostomi</taxon>
        <taxon>Actinopterygii</taxon>
        <taxon>Neopterygii</taxon>
        <taxon>Teleostei</taxon>
        <taxon>Neoteleostei</taxon>
        <taxon>Acanthomorphata</taxon>
        <taxon>Ovalentaria</taxon>
        <taxon>Atherinomorphae</taxon>
        <taxon>Cyprinodontiformes</taxon>
        <taxon>Nothobranchiidae</taxon>
        <taxon>Nothobranchius</taxon>
    </lineage>
</organism>
<dbReference type="CDD" id="cd01650">
    <property type="entry name" value="RT_nLTR_like"/>
    <property type="match status" value="1"/>
</dbReference>
<dbReference type="GO" id="GO:0003824">
    <property type="term" value="F:catalytic activity"/>
    <property type="evidence" value="ECO:0007669"/>
    <property type="project" value="InterPro"/>
</dbReference>
<accession>A0A8C6VX30</accession>